<keyword evidence="12" id="KW-1133">Transmembrane helix</keyword>
<evidence type="ECO:0000259" key="15">
    <source>
        <dbReference type="PROSITE" id="PS50112"/>
    </source>
</evidence>
<reference evidence="17" key="1">
    <citation type="submission" date="2021-02" db="EMBL/GenBank/DDBJ databases">
        <title>Genome-Resolved Metagenomics of a Microbial Community Performing Photosynthetic Biological Nutrient Removal.</title>
        <authorList>
            <person name="Mcdaniel E.A."/>
        </authorList>
    </citation>
    <scope>NUCLEOTIDE SEQUENCE</scope>
    <source>
        <strain evidence="17">UWPOB_OBS1</strain>
    </source>
</reference>
<feature type="domain" description="PAS" evidence="15">
    <location>
        <begin position="211"/>
        <end position="255"/>
    </location>
</feature>
<feature type="domain" description="Histidine kinase" evidence="13">
    <location>
        <begin position="456"/>
        <end position="682"/>
    </location>
</feature>
<evidence type="ECO:0000256" key="11">
    <source>
        <dbReference type="SAM" id="MobiDB-lite"/>
    </source>
</evidence>
<keyword evidence="6" id="KW-0418">Kinase</keyword>
<keyword evidence="4 9" id="KW-0597">Phosphoprotein</keyword>
<evidence type="ECO:0000259" key="14">
    <source>
        <dbReference type="PROSITE" id="PS50110"/>
    </source>
</evidence>
<dbReference type="FunFam" id="3.30.565.10:FF:000010">
    <property type="entry name" value="Sensor histidine kinase RcsC"/>
    <property type="match status" value="1"/>
</dbReference>
<dbReference type="PROSITE" id="PS50113">
    <property type="entry name" value="PAC"/>
    <property type="match status" value="2"/>
</dbReference>
<evidence type="ECO:0000313" key="17">
    <source>
        <dbReference type="EMBL" id="MBN8661131.1"/>
    </source>
</evidence>
<dbReference type="PROSITE" id="PS50112">
    <property type="entry name" value="PAS"/>
    <property type="match status" value="2"/>
</dbReference>
<dbReference type="Pfam" id="PF05227">
    <property type="entry name" value="CHASE3"/>
    <property type="match status" value="1"/>
</dbReference>
<dbReference type="EMBL" id="JAFLCK010000016">
    <property type="protein sequence ID" value="MBN8661131.1"/>
    <property type="molecule type" value="Genomic_DNA"/>
</dbReference>
<feature type="domain" description="PAC" evidence="16">
    <location>
        <begin position="400"/>
        <end position="452"/>
    </location>
</feature>
<dbReference type="InterPro" id="IPR007891">
    <property type="entry name" value="CHASE3"/>
</dbReference>
<dbReference type="Pfam" id="PF00512">
    <property type="entry name" value="HisKA"/>
    <property type="match status" value="1"/>
</dbReference>
<dbReference type="AlphaFoldDB" id="A0A8J7TMK8"/>
<dbReference type="InterPro" id="IPR003661">
    <property type="entry name" value="HisK_dim/P_dom"/>
</dbReference>
<dbReference type="SMART" id="SM00086">
    <property type="entry name" value="PAC"/>
    <property type="match status" value="2"/>
</dbReference>
<dbReference type="Proteomes" id="UP000664277">
    <property type="component" value="Unassembled WGS sequence"/>
</dbReference>
<dbReference type="InterPro" id="IPR000700">
    <property type="entry name" value="PAS-assoc_C"/>
</dbReference>
<dbReference type="PANTHER" id="PTHR43047">
    <property type="entry name" value="TWO-COMPONENT HISTIDINE PROTEIN KINASE"/>
    <property type="match status" value="1"/>
</dbReference>
<keyword evidence="10" id="KW-0175">Coiled coil</keyword>
<gene>
    <name evidence="17" type="ORF">J0M35_12260</name>
</gene>
<dbReference type="CDD" id="cd16922">
    <property type="entry name" value="HATPase_EvgS-ArcB-TorS-like"/>
    <property type="match status" value="1"/>
</dbReference>
<evidence type="ECO:0000256" key="9">
    <source>
        <dbReference type="PROSITE-ProRule" id="PRU00169"/>
    </source>
</evidence>
<dbReference type="PRINTS" id="PR00344">
    <property type="entry name" value="BCTRLSENSOR"/>
</dbReference>
<dbReference type="CDD" id="cd00082">
    <property type="entry name" value="HisKA"/>
    <property type="match status" value="1"/>
</dbReference>
<evidence type="ECO:0000256" key="2">
    <source>
        <dbReference type="ARBA" id="ARBA00006402"/>
    </source>
</evidence>
<feature type="coiled-coil region" evidence="10">
    <location>
        <begin position="83"/>
        <end position="110"/>
    </location>
</feature>
<feature type="modified residue" description="4-aspartylphosphate" evidence="9">
    <location>
        <position position="773"/>
    </location>
</feature>
<dbReference type="InterPro" id="IPR001789">
    <property type="entry name" value="Sig_transdc_resp-reg_receiver"/>
</dbReference>
<dbReference type="SUPFAM" id="SSF55874">
    <property type="entry name" value="ATPase domain of HSP90 chaperone/DNA topoisomerase II/histidine kinase"/>
    <property type="match status" value="1"/>
</dbReference>
<evidence type="ECO:0000259" key="16">
    <source>
        <dbReference type="PROSITE" id="PS50113"/>
    </source>
</evidence>
<proteinExistence type="inferred from homology"/>
<dbReference type="InterPro" id="IPR035965">
    <property type="entry name" value="PAS-like_dom_sf"/>
</dbReference>
<dbReference type="CDD" id="cd00156">
    <property type="entry name" value="REC"/>
    <property type="match status" value="1"/>
</dbReference>
<evidence type="ECO:0000256" key="12">
    <source>
        <dbReference type="SAM" id="Phobius"/>
    </source>
</evidence>
<evidence type="ECO:0000256" key="7">
    <source>
        <dbReference type="ARBA" id="ARBA00023012"/>
    </source>
</evidence>
<dbReference type="InterPro" id="IPR013656">
    <property type="entry name" value="PAS_4"/>
</dbReference>
<organism evidence="17 18">
    <name type="scientific">Candidatus Obscuribacter phosphatis</name>
    <dbReference type="NCBI Taxonomy" id="1906157"/>
    <lineage>
        <taxon>Bacteria</taxon>
        <taxon>Bacillati</taxon>
        <taxon>Candidatus Melainabacteria</taxon>
        <taxon>Candidatus Obscuribacterales</taxon>
        <taxon>Candidatus Obscuribacteraceae</taxon>
        <taxon>Candidatus Obscuribacter</taxon>
    </lineage>
</organism>
<keyword evidence="12" id="KW-0812">Transmembrane</keyword>
<dbReference type="Gene3D" id="3.30.450.20">
    <property type="entry name" value="PAS domain"/>
    <property type="match status" value="2"/>
</dbReference>
<evidence type="ECO:0000256" key="8">
    <source>
        <dbReference type="ARBA" id="ARBA00074306"/>
    </source>
</evidence>
<feature type="compositionally biased region" description="Basic and acidic residues" evidence="11">
    <location>
        <begin position="865"/>
        <end position="875"/>
    </location>
</feature>
<dbReference type="InterPro" id="IPR036890">
    <property type="entry name" value="HATPase_C_sf"/>
</dbReference>
<dbReference type="Gene3D" id="1.10.287.130">
    <property type="match status" value="1"/>
</dbReference>
<comment type="caution">
    <text evidence="17">The sequence shown here is derived from an EMBL/GenBank/DDBJ whole genome shotgun (WGS) entry which is preliminary data.</text>
</comment>
<dbReference type="SUPFAM" id="SSF55785">
    <property type="entry name" value="PYP-like sensor domain (PAS domain)"/>
    <property type="match status" value="2"/>
</dbReference>
<feature type="transmembrane region" description="Helical" evidence="12">
    <location>
        <begin position="185"/>
        <end position="205"/>
    </location>
</feature>
<dbReference type="SMART" id="SM00388">
    <property type="entry name" value="HisKA"/>
    <property type="match status" value="1"/>
</dbReference>
<evidence type="ECO:0000256" key="6">
    <source>
        <dbReference type="ARBA" id="ARBA00022777"/>
    </source>
</evidence>
<comment type="similarity">
    <text evidence="2">In the N-terminal section; belongs to the phytochrome family.</text>
</comment>
<dbReference type="PROSITE" id="PS50109">
    <property type="entry name" value="HIS_KIN"/>
    <property type="match status" value="1"/>
</dbReference>
<dbReference type="SUPFAM" id="SSF47384">
    <property type="entry name" value="Homodimeric domain of signal transducing histidine kinase"/>
    <property type="match status" value="1"/>
</dbReference>
<dbReference type="Pfam" id="PF00072">
    <property type="entry name" value="Response_reg"/>
    <property type="match status" value="1"/>
</dbReference>
<evidence type="ECO:0000256" key="4">
    <source>
        <dbReference type="ARBA" id="ARBA00022553"/>
    </source>
</evidence>
<feature type="domain" description="PAS" evidence="15">
    <location>
        <begin position="340"/>
        <end position="395"/>
    </location>
</feature>
<feature type="domain" description="Response regulatory" evidence="14">
    <location>
        <begin position="721"/>
        <end position="839"/>
    </location>
</feature>
<dbReference type="Pfam" id="PF08448">
    <property type="entry name" value="PAS_4"/>
    <property type="match status" value="1"/>
</dbReference>
<evidence type="ECO:0000256" key="10">
    <source>
        <dbReference type="SAM" id="Coils"/>
    </source>
</evidence>
<feature type="transmembrane region" description="Helical" evidence="12">
    <location>
        <begin position="6"/>
        <end position="27"/>
    </location>
</feature>
<dbReference type="GO" id="GO:0005886">
    <property type="term" value="C:plasma membrane"/>
    <property type="evidence" value="ECO:0007669"/>
    <property type="project" value="TreeGrafter"/>
</dbReference>
<dbReference type="Pfam" id="PF00989">
    <property type="entry name" value="PAS"/>
    <property type="match status" value="1"/>
</dbReference>
<dbReference type="PROSITE" id="PS50110">
    <property type="entry name" value="RESPONSE_REGULATORY"/>
    <property type="match status" value="1"/>
</dbReference>
<dbReference type="Gene3D" id="3.30.565.10">
    <property type="entry name" value="Histidine kinase-like ATPase, C-terminal domain"/>
    <property type="match status" value="1"/>
</dbReference>
<dbReference type="InterPro" id="IPR001610">
    <property type="entry name" value="PAC"/>
</dbReference>
<feature type="domain" description="PAC" evidence="16">
    <location>
        <begin position="285"/>
        <end position="339"/>
    </location>
</feature>
<dbReference type="InterPro" id="IPR005467">
    <property type="entry name" value="His_kinase_dom"/>
</dbReference>
<dbReference type="SMART" id="SM00387">
    <property type="entry name" value="HATPase_c"/>
    <property type="match status" value="1"/>
</dbReference>
<dbReference type="Gene3D" id="3.40.50.2300">
    <property type="match status" value="1"/>
</dbReference>
<keyword evidence="5" id="KW-0808">Transferase</keyword>
<dbReference type="NCBIfam" id="TIGR00229">
    <property type="entry name" value="sensory_box"/>
    <property type="match status" value="2"/>
</dbReference>
<dbReference type="InterPro" id="IPR011006">
    <property type="entry name" value="CheY-like_superfamily"/>
</dbReference>
<dbReference type="EC" id="2.7.13.3" evidence="3"/>
<dbReference type="SUPFAM" id="SSF52172">
    <property type="entry name" value="CheY-like"/>
    <property type="match status" value="1"/>
</dbReference>
<dbReference type="CDD" id="cd00130">
    <property type="entry name" value="PAS"/>
    <property type="match status" value="2"/>
</dbReference>
<dbReference type="PANTHER" id="PTHR43047:SF72">
    <property type="entry name" value="OSMOSENSING HISTIDINE PROTEIN KINASE SLN1"/>
    <property type="match status" value="1"/>
</dbReference>
<dbReference type="InterPro" id="IPR003594">
    <property type="entry name" value="HATPase_dom"/>
</dbReference>
<sequence length="888" mass="99028">MISLKVRFLASWVVTAFSVIMAAGFILNHNQRVIAEKTWLNQRQVIFHNLDEVASLNLKAESVSRSYLLTGDRYYLKLRDTYIGALRNRLIALREQLKKEEQVAKLTEKLGRAITARIDLSDRCIAARNELNTHDAMILVKQGATLDEEIEDTLAALEEWQSELVSKREAAFLKMILDTNQFESLLGLLCLSALTISISLTYRYMSAKRMSDLRFHAIFDQTYQLIGLLSSDGKIVEANRTALDMVGKKAEEVRGLFFWESPWWEHSNVEQEKLKDAIRKAADGQFVRFQTVHRSLNGNDLAIDFSIKPVFDDTGKVLYLLPEGRDMTEQRRLQEMTKASEEHLKSVLTCLAEGVIHLDLDGTLVYMNGAAERLLQYEESELKGRQVYDVLGVQDLGKRLSARAELFKRKDGTTFPVDYVASPLVQEGETIGSVVAFQDITLRKEAEKRVSEFYSTVSHELRTPLTSIRGALRLLEAGKGGGNNLNDRGKHLVAMGLLECDRLIRLINDMLDLRKIEAGKMALRYEELDSREENKKVALALQAYADECKVHLETASEQSYKFMADPDRFAQILTNLISNAIKFSPAGGTVKVSVQPVFDENCKEEFLKFSVSDSGPGIDQQSQRKLFKIFQQLDSTDTRGKGGTGLGLAISKSLVEQHGGAIGLESEAGKGATFWFSLPLGRRQIMAAGQLSSGVQPRLEQAASQPGHLTKGKAAASENLYAIVVEDDRFTRNLLEMELRRLGLEVICTETGKGCLGYFEHPDSFQIELLVLDMGLPDMDGQDLIDELLRRGKNDLPLIVYTARDLSDEARARATLGNTIHLTKSIDKEEKIGEAVKSVLGERAVKLPDRGATTDNRLPSLSQEEASRLLGKDANSENSPKGAVNDAG</sequence>
<dbReference type="SMART" id="SM00448">
    <property type="entry name" value="REC"/>
    <property type="match status" value="1"/>
</dbReference>
<keyword evidence="12" id="KW-0472">Membrane</keyword>
<name>A0A8J7TMK8_9BACT</name>
<evidence type="ECO:0000256" key="5">
    <source>
        <dbReference type="ARBA" id="ARBA00022679"/>
    </source>
</evidence>
<evidence type="ECO:0000256" key="1">
    <source>
        <dbReference type="ARBA" id="ARBA00000085"/>
    </source>
</evidence>
<evidence type="ECO:0000313" key="18">
    <source>
        <dbReference type="Proteomes" id="UP000664277"/>
    </source>
</evidence>
<dbReference type="GO" id="GO:0009927">
    <property type="term" value="F:histidine phosphotransfer kinase activity"/>
    <property type="evidence" value="ECO:0007669"/>
    <property type="project" value="TreeGrafter"/>
</dbReference>
<dbReference type="SMART" id="SM00091">
    <property type="entry name" value="PAS"/>
    <property type="match status" value="2"/>
</dbReference>
<keyword evidence="7" id="KW-0902">Two-component regulatory system</keyword>
<accession>A0A8J7TMK8</accession>
<feature type="region of interest" description="Disordered" evidence="11">
    <location>
        <begin position="847"/>
        <end position="888"/>
    </location>
</feature>
<protein>
    <recommendedName>
        <fullName evidence="8">Circadian input-output histidine kinase CikA</fullName>
        <ecNumber evidence="3">2.7.13.3</ecNumber>
    </recommendedName>
</protein>
<dbReference type="InterPro" id="IPR036097">
    <property type="entry name" value="HisK_dim/P_sf"/>
</dbReference>
<dbReference type="InterPro" id="IPR000014">
    <property type="entry name" value="PAS"/>
</dbReference>
<evidence type="ECO:0000259" key="13">
    <source>
        <dbReference type="PROSITE" id="PS50109"/>
    </source>
</evidence>
<evidence type="ECO:0000256" key="3">
    <source>
        <dbReference type="ARBA" id="ARBA00012438"/>
    </source>
</evidence>
<dbReference type="InterPro" id="IPR013767">
    <property type="entry name" value="PAS_fold"/>
</dbReference>
<dbReference type="InterPro" id="IPR004358">
    <property type="entry name" value="Sig_transdc_His_kin-like_C"/>
</dbReference>
<comment type="catalytic activity">
    <reaction evidence="1">
        <text>ATP + protein L-histidine = ADP + protein N-phospho-L-histidine.</text>
        <dbReference type="EC" id="2.7.13.3"/>
    </reaction>
</comment>
<dbReference type="Pfam" id="PF02518">
    <property type="entry name" value="HATPase_c"/>
    <property type="match status" value="1"/>
</dbReference>
<feature type="compositionally biased region" description="Polar residues" evidence="11">
    <location>
        <begin position="853"/>
        <end position="864"/>
    </location>
</feature>
<dbReference type="GO" id="GO:0000155">
    <property type="term" value="F:phosphorelay sensor kinase activity"/>
    <property type="evidence" value="ECO:0007669"/>
    <property type="project" value="InterPro"/>
</dbReference>